<reference evidence="2 3" key="1">
    <citation type="journal article" date="2019" name="Sci. Rep.">
        <title>A high-quality genome of Eragrostis curvula grass provides insights into Poaceae evolution and supports new strategies to enhance forage quality.</title>
        <authorList>
            <person name="Carballo J."/>
            <person name="Santos B.A.C.M."/>
            <person name="Zappacosta D."/>
            <person name="Garbus I."/>
            <person name="Selva J.P."/>
            <person name="Gallo C.A."/>
            <person name="Diaz A."/>
            <person name="Albertini E."/>
            <person name="Caccamo M."/>
            <person name="Echenique V."/>
        </authorList>
    </citation>
    <scope>NUCLEOTIDE SEQUENCE [LARGE SCALE GENOMIC DNA]</scope>
    <source>
        <strain evidence="3">cv. Victoria</strain>
        <tissue evidence="2">Leaf</tissue>
    </source>
</reference>
<organism evidence="2 3">
    <name type="scientific">Eragrostis curvula</name>
    <name type="common">weeping love grass</name>
    <dbReference type="NCBI Taxonomy" id="38414"/>
    <lineage>
        <taxon>Eukaryota</taxon>
        <taxon>Viridiplantae</taxon>
        <taxon>Streptophyta</taxon>
        <taxon>Embryophyta</taxon>
        <taxon>Tracheophyta</taxon>
        <taxon>Spermatophyta</taxon>
        <taxon>Magnoliopsida</taxon>
        <taxon>Liliopsida</taxon>
        <taxon>Poales</taxon>
        <taxon>Poaceae</taxon>
        <taxon>PACMAD clade</taxon>
        <taxon>Chloridoideae</taxon>
        <taxon>Eragrostideae</taxon>
        <taxon>Eragrostidinae</taxon>
        <taxon>Eragrostis</taxon>
    </lineage>
</organism>
<feature type="region of interest" description="Disordered" evidence="1">
    <location>
        <begin position="202"/>
        <end position="226"/>
    </location>
</feature>
<evidence type="ECO:0000313" key="3">
    <source>
        <dbReference type="Proteomes" id="UP000324897"/>
    </source>
</evidence>
<sequence>MELSDPSGSFYGQMAVMEPRLLDVTPGSGSGGNGGRSVVYTSSRRRSRMSTSSTGTSLMPQFDAAADGGGSGSSSAGGLDEPRLRNVRLRADPEAPLTPSQVARLLFLGSPMSSPAATDDNVIIMDGVLVGSNGSRISYSNRRRSASFSDPNLVAAGSPASSGGSSCGSNALVTGSPGSSGGGSCGSSTVLLRLQYSAQETGWLGSGDGGRHGSRSQFAQGREVPRGMQAMTPRFLEMQLGSQSSGRSSASSSSNMQGSPNTPHLFPPAMPGPAFATAAPRAVSSYTVTIRPPASYFTPPRVTVTVTRPGPSTPAQPETMPVQQQPPQPQPETTTFAWPPTAEEDASIAQQLYGPSTGARRRLPVFQAICPEEE</sequence>
<feature type="region of interest" description="Disordered" evidence="1">
    <location>
        <begin position="239"/>
        <end position="273"/>
    </location>
</feature>
<evidence type="ECO:0000313" key="2">
    <source>
        <dbReference type="EMBL" id="TVU46815.1"/>
    </source>
</evidence>
<dbReference type="Proteomes" id="UP000324897">
    <property type="component" value="Chromosome 5"/>
</dbReference>
<feature type="region of interest" description="Disordered" evidence="1">
    <location>
        <begin position="22"/>
        <end position="82"/>
    </location>
</feature>
<proteinExistence type="predicted"/>
<dbReference type="OrthoDB" id="691849at2759"/>
<dbReference type="Gramene" id="TVU46815">
    <property type="protein sequence ID" value="TVU46815"/>
    <property type="gene ID" value="EJB05_06384"/>
</dbReference>
<comment type="caution">
    <text evidence="2">The sequence shown here is derived from an EMBL/GenBank/DDBJ whole genome shotgun (WGS) entry which is preliminary data.</text>
</comment>
<feature type="compositionally biased region" description="Low complexity" evidence="1">
    <location>
        <begin position="298"/>
        <end position="310"/>
    </location>
</feature>
<accession>A0A5J9WFT5</accession>
<feature type="region of interest" description="Disordered" evidence="1">
    <location>
        <begin position="149"/>
        <end position="168"/>
    </location>
</feature>
<feature type="region of interest" description="Disordered" evidence="1">
    <location>
        <begin position="292"/>
        <end position="343"/>
    </location>
</feature>
<gene>
    <name evidence="2" type="ORF">EJB05_06384</name>
</gene>
<dbReference type="AlphaFoldDB" id="A0A5J9WFT5"/>
<keyword evidence="3" id="KW-1185">Reference proteome</keyword>
<evidence type="ECO:0000256" key="1">
    <source>
        <dbReference type="SAM" id="MobiDB-lite"/>
    </source>
</evidence>
<dbReference type="EMBL" id="RWGY01000004">
    <property type="protein sequence ID" value="TVU46815.1"/>
    <property type="molecule type" value="Genomic_DNA"/>
</dbReference>
<protein>
    <submittedName>
        <fullName evidence="2">Uncharacterized protein</fullName>
    </submittedName>
</protein>
<feature type="compositionally biased region" description="Low complexity" evidence="1">
    <location>
        <begin position="155"/>
        <end position="168"/>
    </location>
</feature>
<name>A0A5J9WFT5_9POAL</name>
<feature type="compositionally biased region" description="Low complexity" evidence="1">
    <location>
        <begin position="239"/>
        <end position="259"/>
    </location>
</feature>